<feature type="binding site" evidence="17">
    <location>
        <position position="1162"/>
    </location>
    <ligand>
        <name>Mg(2+)</name>
        <dbReference type="ChEBI" id="CHEBI:18420"/>
    </ligand>
</feature>
<feature type="binding site" evidence="16">
    <location>
        <position position="1136"/>
    </location>
    <ligand>
        <name>ATP</name>
        <dbReference type="ChEBI" id="CHEBI:30616"/>
    </ligand>
</feature>
<gene>
    <name evidence="23" type="ORF">MAM1_0146d06544</name>
</gene>
<dbReference type="InterPro" id="IPR032631">
    <property type="entry name" value="P-type_ATPase_N"/>
</dbReference>
<feature type="compositionally biased region" description="Basic and acidic residues" evidence="20">
    <location>
        <begin position="568"/>
        <end position="581"/>
    </location>
</feature>
<dbReference type="GO" id="GO:0045332">
    <property type="term" value="P:phospholipid translocation"/>
    <property type="evidence" value="ECO:0007669"/>
    <property type="project" value="TreeGrafter"/>
</dbReference>
<evidence type="ECO:0000256" key="3">
    <source>
        <dbReference type="ARBA" id="ARBA00022448"/>
    </source>
</evidence>
<evidence type="ECO:0000256" key="18">
    <source>
        <dbReference type="RuleBase" id="RU362033"/>
    </source>
</evidence>
<feature type="domain" description="P-type ATPase C-terminal" evidence="22">
    <location>
        <begin position="1189"/>
        <end position="1433"/>
    </location>
</feature>
<evidence type="ECO:0000256" key="8">
    <source>
        <dbReference type="ARBA" id="ARBA00022840"/>
    </source>
</evidence>
<feature type="transmembrane region" description="Helical" evidence="18">
    <location>
        <begin position="1220"/>
        <end position="1239"/>
    </location>
</feature>
<dbReference type="NCBIfam" id="TIGR01652">
    <property type="entry name" value="ATPase-Plipid"/>
    <property type="match status" value="2"/>
</dbReference>
<feature type="binding site" evidence="17">
    <location>
        <position position="1166"/>
    </location>
    <ligand>
        <name>Mg(2+)</name>
        <dbReference type="ChEBI" id="CHEBI:18420"/>
    </ligand>
</feature>
<feature type="region of interest" description="Disordered" evidence="20">
    <location>
        <begin position="557"/>
        <end position="631"/>
    </location>
</feature>
<evidence type="ECO:0000256" key="19">
    <source>
        <dbReference type="SAM" id="Coils"/>
    </source>
</evidence>
<dbReference type="GO" id="GO:0005886">
    <property type="term" value="C:plasma membrane"/>
    <property type="evidence" value="ECO:0007669"/>
    <property type="project" value="TreeGrafter"/>
</dbReference>
<sequence length="1535" mass="174068">MRKKSWSIGWLFRGNKTDLDNESNAPNKRDRIYEEIRRKSQASFQSPSSHSLQPSDEQKQQRRPSIQRTETTVKLRKISKDGRRVFVNLPLPQYELNSKGKPQHTYVTNKIRTSKYTIISFVPKNLFEQFRRPANMYFLAMAIIQMLPMFGVKSPALTLLPICTVVVITALKDAIEDFQRHKVDEQYNQNITHTLNGYHNVNYSEPTGTSWFKKSTPPSSPQPEQHTEQPNEKRQVIFHEGTSHSQAQHPTSSSSSGSADVFAKSLSKDVRVGDFILLRNGDSLPADAILLSTSDKEGVCFVETKDLDGETNLKPRNSVQELKHIQSGADCLSECHFYVEAGAPSPDLYKFEGTLVTLDKAGEQQWTKKSKTPIEIENILLRGHVVRNTKWAIAVVLFTGTDTKIMLNSGETPSKRSQVDKEMNKEIFVAFAVLFILCLICAIMAGVMRYRTMSSDAAELFTAQTGSPGYVGFVNFWSSLIIFQNIIPISLYVSIEFAFFIWNDLDMWDEESKKSCVPKTWTLSDDLGQVEYIFSDKTGTLTRNIMEFRECTIGGTRYGDNGFSPESEGARGARLRKEKENAQSNQYDEESSSHPMVDQQNQPSSPDMLNTDEDPFDSNDEKKADQDNKQQRQEIIKDYETAMMDIFEPTYSSLNPDKLSFADPQIFKDIGSSDMESDQSNGQSTRIKEFFMLLALCHTVVIEKIGKDGKVIEDEDDDEDEETDKAQQPKIDERSIADTKTKTFGKLTGKLNQEVKQVEQVDSSDSSADDSHKKDEKKGLTFKVRSGGAKLLQVPGLRHLKKYKDDSSSSLKRTPSRGEEFNSITEENQTPDRVDDTVKTQIDYKAESPDEAALVNAAKNAGFAFIRRKGKMLTVDVLGKEYEFELLHVLEFNSDRKRMSVILRRPAPWNDIILYCKGADNVIGDRLDKEQDGDIVDETFDDVGAFSENGLRTLLLSYRILDENEYNDWKREMDDASTATEKRSERVAEAQEKIEVNLKLLGATGIEDKLQDGVPQCIEDLRKAGIKIWVLTGDKLETAINIGYASNLLDGDMRLWTVRGEDEADKVMQTLVETSDKLDEIEAKYEQDQEQDHGAPMKENALVLEGSALVHIFESPEAKEKLLSIAIRCKSVVCCRVSPLQKALVVQLVRKYHNVVTLAVGDGANDVSMIQVANVGVGIAGQEGVQASMAADYAISQFRFLHKLLLVQGHWSYHRVSEMILTFFFKNVFWVFPSLWYQIYSAWSGNIFYDYSFLQLYNIIFTVAPVVIIGATDQDLTSPYLKHLPYIYTVRGKLYTKFRFWLYFFDGVWQSVVVFYAFYFLWIGGNPNPNGRSESMLQLSTSVAVTAIVLANLMPGFNTYYWTWWQFTFIGIEILVTFLWVVIYGAFPSVTLYGMANMVFGSWSFWMTFFLAIVVAFLPRYLITFVCQWWFPNVVAKGRHLELHEKRIKKQKSKESVFGHAKILLDIATNDSFKDENEGDAVDNKANDNVTANAVEATIVIISGHDEQEATDDVALPPTANYSEIRIYLRPGFSC</sequence>
<comment type="catalytic activity">
    <reaction evidence="13 18">
        <text>ATP + H2O + phospholipidSide 1 = ADP + phosphate + phospholipidSide 2.</text>
        <dbReference type="EC" id="7.6.2.1"/>
    </reaction>
</comment>
<evidence type="ECO:0000313" key="23">
    <source>
        <dbReference type="EMBL" id="GAN07054.1"/>
    </source>
</evidence>
<feature type="binding site" evidence="16">
    <location>
        <position position="1034"/>
    </location>
    <ligand>
        <name>ATP</name>
        <dbReference type="ChEBI" id="CHEBI:30616"/>
    </ligand>
</feature>
<evidence type="ECO:0000256" key="2">
    <source>
        <dbReference type="ARBA" id="ARBA00008109"/>
    </source>
</evidence>
<dbReference type="Gene3D" id="3.40.1110.10">
    <property type="entry name" value="Calcium-transporting ATPase, cytoplasmic domain N"/>
    <property type="match status" value="1"/>
</dbReference>
<feature type="binding site" evidence="17">
    <location>
        <position position="538"/>
    </location>
    <ligand>
        <name>Mg(2+)</name>
        <dbReference type="ChEBI" id="CHEBI:18420"/>
    </ligand>
</feature>
<comment type="similarity">
    <text evidence="2 18">Belongs to the cation transport ATPase (P-type) (TC 3.A.3) family. Type IV subfamily.</text>
</comment>
<dbReference type="FunFam" id="3.40.1110.10:FF:000087">
    <property type="entry name" value="Phospholipid-transporting ATPase"/>
    <property type="match status" value="1"/>
</dbReference>
<keyword evidence="8 16" id="KW-0067">ATP-binding</keyword>
<dbReference type="Gene3D" id="2.70.150.10">
    <property type="entry name" value="Calcium-transporting ATPase, cytoplasmic transduction domain A"/>
    <property type="match status" value="1"/>
</dbReference>
<feature type="binding site" evidence="16">
    <location>
        <position position="952"/>
    </location>
    <ligand>
        <name>ATP</name>
        <dbReference type="ChEBI" id="CHEBI:30616"/>
    </ligand>
</feature>
<dbReference type="SFLD" id="SFLDG00002">
    <property type="entry name" value="C1.7:_P-type_atpase_like"/>
    <property type="match status" value="1"/>
</dbReference>
<evidence type="ECO:0000259" key="22">
    <source>
        <dbReference type="Pfam" id="PF16212"/>
    </source>
</evidence>
<dbReference type="SUPFAM" id="SSF81665">
    <property type="entry name" value="Calcium ATPase, transmembrane domain M"/>
    <property type="match status" value="1"/>
</dbReference>
<keyword evidence="5 18" id="KW-0812">Transmembrane</keyword>
<evidence type="ECO:0000256" key="20">
    <source>
        <dbReference type="SAM" id="MobiDB-lite"/>
    </source>
</evidence>
<dbReference type="InterPro" id="IPR044492">
    <property type="entry name" value="P_typ_ATPase_HD_dom"/>
</dbReference>
<dbReference type="InterPro" id="IPR006539">
    <property type="entry name" value="P-type_ATPase_IV"/>
</dbReference>
<dbReference type="STRING" id="91626.A0A0C9MI71"/>
<evidence type="ECO:0000259" key="21">
    <source>
        <dbReference type="Pfam" id="PF16209"/>
    </source>
</evidence>
<evidence type="ECO:0000256" key="5">
    <source>
        <dbReference type="ARBA" id="ARBA00022692"/>
    </source>
</evidence>
<feature type="transmembrane region" description="Helical" evidence="18">
    <location>
        <begin position="470"/>
        <end position="493"/>
    </location>
</feature>
<keyword evidence="3" id="KW-0813">Transport</keyword>
<feature type="region of interest" description="Disordered" evidence="20">
    <location>
        <begin position="712"/>
        <end position="738"/>
    </location>
</feature>
<keyword evidence="10 18" id="KW-1278">Translocase</keyword>
<keyword evidence="6 17" id="KW-0479">Metal-binding</keyword>
<feature type="binding site" evidence="16">
    <location>
        <position position="1142"/>
    </location>
    <ligand>
        <name>ATP</name>
        <dbReference type="ChEBI" id="CHEBI:30616"/>
    </ligand>
</feature>
<feature type="binding site" evidence="16">
    <location>
        <position position="537"/>
    </location>
    <ligand>
        <name>ATP</name>
        <dbReference type="ChEBI" id="CHEBI:30616"/>
    </ligand>
</feature>
<dbReference type="PRINTS" id="PR00119">
    <property type="entry name" value="CATATPASE"/>
</dbReference>
<evidence type="ECO:0000256" key="6">
    <source>
        <dbReference type="ARBA" id="ARBA00022723"/>
    </source>
</evidence>
<dbReference type="SFLD" id="SFLDS00003">
    <property type="entry name" value="Haloacid_Dehalogenase"/>
    <property type="match status" value="1"/>
</dbReference>
<evidence type="ECO:0000313" key="24">
    <source>
        <dbReference type="Proteomes" id="UP000053815"/>
    </source>
</evidence>
<feature type="compositionally biased region" description="Basic and acidic residues" evidence="20">
    <location>
        <begin position="769"/>
        <end position="779"/>
    </location>
</feature>
<feature type="binding site" evidence="16">
    <location>
        <position position="538"/>
    </location>
    <ligand>
        <name>ATP</name>
        <dbReference type="ChEBI" id="CHEBI:30616"/>
    </ligand>
</feature>
<feature type="compositionally biased region" description="Polar residues" evidence="20">
    <location>
        <begin position="598"/>
        <end position="608"/>
    </location>
</feature>
<dbReference type="EMBL" id="DF836435">
    <property type="protein sequence ID" value="GAN07054.1"/>
    <property type="molecule type" value="Genomic_DNA"/>
</dbReference>
<dbReference type="InterPro" id="IPR008250">
    <property type="entry name" value="ATPase_P-typ_transduc_dom_A_sf"/>
</dbReference>
<feature type="region of interest" description="Disordered" evidence="20">
    <location>
        <begin position="35"/>
        <end position="71"/>
    </location>
</feature>
<keyword evidence="19" id="KW-0175">Coiled coil</keyword>
<dbReference type="InterPro" id="IPR023299">
    <property type="entry name" value="ATPase_P-typ_cyto_dom_N"/>
</dbReference>
<dbReference type="InterPro" id="IPR032630">
    <property type="entry name" value="P_typ_ATPase_c"/>
</dbReference>
<feature type="region of interest" description="Disordered" evidence="20">
    <location>
        <begin position="755"/>
        <end position="780"/>
    </location>
</feature>
<evidence type="ECO:0000256" key="7">
    <source>
        <dbReference type="ARBA" id="ARBA00022741"/>
    </source>
</evidence>
<evidence type="ECO:0000256" key="1">
    <source>
        <dbReference type="ARBA" id="ARBA00004127"/>
    </source>
</evidence>
<feature type="binding site" evidence="16">
    <location>
        <position position="1032"/>
    </location>
    <ligand>
        <name>ATP</name>
        <dbReference type="ChEBI" id="CHEBI:30616"/>
    </ligand>
</feature>
<organism evidence="23">
    <name type="scientific">Mucor ambiguus</name>
    <dbReference type="NCBI Taxonomy" id="91626"/>
    <lineage>
        <taxon>Eukaryota</taxon>
        <taxon>Fungi</taxon>
        <taxon>Fungi incertae sedis</taxon>
        <taxon>Mucoromycota</taxon>
        <taxon>Mucoromycotina</taxon>
        <taxon>Mucoromycetes</taxon>
        <taxon>Mucorales</taxon>
        <taxon>Mucorineae</taxon>
        <taxon>Mucoraceae</taxon>
        <taxon>Mucor</taxon>
    </lineage>
</organism>
<feature type="region of interest" description="Disordered" evidence="20">
    <location>
        <begin position="803"/>
        <end position="834"/>
    </location>
</feature>
<evidence type="ECO:0000256" key="17">
    <source>
        <dbReference type="PIRSR" id="PIRSR606539-3"/>
    </source>
</evidence>
<dbReference type="Pfam" id="PF16212">
    <property type="entry name" value="PhoLip_ATPase_C"/>
    <property type="match status" value="1"/>
</dbReference>
<keyword evidence="12 18" id="KW-0472">Membrane</keyword>
<dbReference type="EC" id="7.6.2.1" evidence="18"/>
<reference evidence="23" key="1">
    <citation type="submission" date="2014-09" db="EMBL/GenBank/DDBJ databases">
        <title>Draft genome sequence of an oleaginous Mucoromycotina fungus Mucor ambiguus NBRC6742.</title>
        <authorList>
            <person name="Takeda I."/>
            <person name="Yamane N."/>
            <person name="Morita T."/>
            <person name="Tamano K."/>
            <person name="Machida M."/>
            <person name="Baker S."/>
            <person name="Koike H."/>
        </authorList>
    </citation>
    <scope>NUCLEOTIDE SEQUENCE</scope>
    <source>
        <strain evidence="23">NBRC 6742</strain>
    </source>
</reference>
<dbReference type="Gene3D" id="3.40.50.1000">
    <property type="entry name" value="HAD superfamily/HAD-like"/>
    <property type="match status" value="1"/>
</dbReference>
<feature type="transmembrane region" description="Helical" evidence="18">
    <location>
        <begin position="1300"/>
        <end position="1323"/>
    </location>
</feature>
<evidence type="ECO:0000256" key="15">
    <source>
        <dbReference type="PIRSR" id="PIRSR606539-1"/>
    </source>
</evidence>
<proteinExistence type="inferred from homology"/>
<dbReference type="Pfam" id="PF13246">
    <property type="entry name" value="Cation_ATPase"/>
    <property type="match status" value="1"/>
</dbReference>
<dbReference type="InterPro" id="IPR036412">
    <property type="entry name" value="HAD-like_sf"/>
</dbReference>
<feature type="binding site" evidence="16">
    <location>
        <position position="851"/>
    </location>
    <ligand>
        <name>ATP</name>
        <dbReference type="ChEBI" id="CHEBI:30616"/>
    </ligand>
</feature>
<feature type="binding site" evidence="16">
    <location>
        <position position="1165"/>
    </location>
    <ligand>
        <name>ATP</name>
        <dbReference type="ChEBI" id="CHEBI:30616"/>
    </ligand>
</feature>
<feature type="domain" description="P-type ATPase N-terminal" evidence="21">
    <location>
        <begin position="101"/>
        <end position="158"/>
    </location>
</feature>
<dbReference type="InterPro" id="IPR023214">
    <property type="entry name" value="HAD_sf"/>
</dbReference>
<feature type="binding site" evidence="16">
    <location>
        <position position="1033"/>
    </location>
    <ligand>
        <name>ATP</name>
        <dbReference type="ChEBI" id="CHEBI:30616"/>
    </ligand>
</feature>
<dbReference type="Proteomes" id="UP000053815">
    <property type="component" value="Unassembled WGS sequence"/>
</dbReference>
<keyword evidence="4" id="KW-0597">Phosphoprotein</keyword>
<dbReference type="GO" id="GO:0000287">
    <property type="term" value="F:magnesium ion binding"/>
    <property type="evidence" value="ECO:0007669"/>
    <property type="project" value="UniProtKB-UniRule"/>
</dbReference>
<feature type="compositionally biased region" description="Low complexity" evidence="20">
    <location>
        <begin position="41"/>
        <end position="55"/>
    </location>
</feature>
<comment type="cofactor">
    <cofactor evidence="17">
        <name>Mg(2+)</name>
        <dbReference type="ChEBI" id="CHEBI:18420"/>
    </cofactor>
</comment>
<feature type="transmembrane region" description="Helical" evidence="18">
    <location>
        <begin position="1335"/>
        <end position="1355"/>
    </location>
</feature>
<feature type="binding site" evidence="16">
    <location>
        <position position="917"/>
    </location>
    <ligand>
        <name>ATP</name>
        <dbReference type="ChEBI" id="CHEBI:30616"/>
    </ligand>
</feature>
<feature type="binding site" evidence="16">
    <location>
        <position position="536"/>
    </location>
    <ligand>
        <name>ATP</name>
        <dbReference type="ChEBI" id="CHEBI:30616"/>
    </ligand>
</feature>
<dbReference type="InterPro" id="IPR001757">
    <property type="entry name" value="P_typ_ATPase"/>
</dbReference>
<evidence type="ECO:0000256" key="11">
    <source>
        <dbReference type="ARBA" id="ARBA00022989"/>
    </source>
</evidence>
<feature type="compositionally biased region" description="Basic and acidic residues" evidence="20">
    <location>
        <begin position="724"/>
        <end position="738"/>
    </location>
</feature>
<dbReference type="InterPro" id="IPR018303">
    <property type="entry name" value="ATPase_P-typ_P_site"/>
</dbReference>
<dbReference type="Pfam" id="PF16209">
    <property type="entry name" value="PhoLip_ATPase_N"/>
    <property type="match status" value="1"/>
</dbReference>
<keyword evidence="24" id="KW-1185">Reference proteome</keyword>
<evidence type="ECO:0000256" key="12">
    <source>
        <dbReference type="ARBA" id="ARBA00023136"/>
    </source>
</evidence>
<dbReference type="GO" id="GO:0140326">
    <property type="term" value="F:ATPase-coupled intramembrane lipid transporter activity"/>
    <property type="evidence" value="ECO:0007669"/>
    <property type="project" value="UniProtKB-EC"/>
</dbReference>
<evidence type="ECO:0000256" key="16">
    <source>
        <dbReference type="PIRSR" id="PIRSR606539-2"/>
    </source>
</evidence>
<feature type="transmembrane region" description="Helical" evidence="18">
    <location>
        <begin position="1367"/>
        <end position="1387"/>
    </location>
</feature>
<dbReference type="SUPFAM" id="SSF56784">
    <property type="entry name" value="HAD-like"/>
    <property type="match status" value="1"/>
</dbReference>
<dbReference type="GO" id="GO:0012505">
    <property type="term" value="C:endomembrane system"/>
    <property type="evidence" value="ECO:0007669"/>
    <property type="project" value="UniProtKB-SubCell"/>
</dbReference>
<dbReference type="OrthoDB" id="377733at2759"/>
<evidence type="ECO:0000256" key="10">
    <source>
        <dbReference type="ARBA" id="ARBA00022967"/>
    </source>
</evidence>
<feature type="transmembrane region" description="Helical" evidence="18">
    <location>
        <begin position="427"/>
        <end position="450"/>
    </location>
</feature>
<dbReference type="SFLD" id="SFLDF00027">
    <property type="entry name" value="p-type_atpase"/>
    <property type="match status" value="1"/>
</dbReference>
<protein>
    <recommendedName>
        <fullName evidence="18">Phospholipid-transporting ATPase</fullName>
        <ecNumber evidence="18">7.6.2.1</ecNumber>
    </recommendedName>
</protein>
<keyword evidence="7 16" id="KW-0547">Nucleotide-binding</keyword>
<dbReference type="PROSITE" id="PS00154">
    <property type="entry name" value="ATPASE_E1_E2"/>
    <property type="match status" value="1"/>
</dbReference>
<comment type="catalytic activity">
    <reaction evidence="14">
        <text>a 1,2-diacyl-sn-glycero-3-phosphoethanolamine(out) + ATP + H2O = a 1,2-diacyl-sn-glycero-3-phosphoethanolamine(in) + ADP + phosphate + H(+)</text>
        <dbReference type="Rhea" id="RHEA:66132"/>
        <dbReference type="ChEBI" id="CHEBI:15377"/>
        <dbReference type="ChEBI" id="CHEBI:15378"/>
        <dbReference type="ChEBI" id="CHEBI:30616"/>
        <dbReference type="ChEBI" id="CHEBI:43474"/>
        <dbReference type="ChEBI" id="CHEBI:64612"/>
        <dbReference type="ChEBI" id="CHEBI:456216"/>
    </reaction>
    <physiologicalReaction direction="left-to-right" evidence="14">
        <dbReference type="Rhea" id="RHEA:66133"/>
    </physiologicalReaction>
</comment>
<feature type="binding site" evidence="16">
    <location>
        <position position="1166"/>
    </location>
    <ligand>
        <name>ATP</name>
        <dbReference type="ChEBI" id="CHEBI:30616"/>
    </ligand>
</feature>
<evidence type="ECO:0000256" key="9">
    <source>
        <dbReference type="ARBA" id="ARBA00022842"/>
    </source>
</evidence>
<feature type="compositionally biased region" description="Acidic residues" evidence="20">
    <location>
        <begin position="713"/>
        <end position="723"/>
    </location>
</feature>
<evidence type="ECO:0000256" key="4">
    <source>
        <dbReference type="ARBA" id="ARBA00022553"/>
    </source>
</evidence>
<feature type="active site" description="4-aspartylphosphate intermediate" evidence="15">
    <location>
        <position position="536"/>
    </location>
</feature>
<feature type="transmembrane region" description="Helical" evidence="18">
    <location>
        <begin position="1407"/>
        <end position="1431"/>
    </location>
</feature>
<evidence type="ECO:0000256" key="13">
    <source>
        <dbReference type="ARBA" id="ARBA00034036"/>
    </source>
</evidence>
<keyword evidence="11 18" id="KW-1133">Transmembrane helix</keyword>
<dbReference type="FunFam" id="3.40.50.1000:FF:000014">
    <property type="entry name" value="Phospholipid-transporting ATPase"/>
    <property type="match status" value="1"/>
</dbReference>
<feature type="binding site" evidence="16">
    <location>
        <position position="892"/>
    </location>
    <ligand>
        <name>ATP</name>
        <dbReference type="ChEBI" id="CHEBI:30616"/>
    </ligand>
</feature>
<feature type="coiled-coil region" evidence="19">
    <location>
        <begin position="1064"/>
        <end position="1091"/>
    </location>
</feature>
<dbReference type="GO" id="GO:0005524">
    <property type="term" value="F:ATP binding"/>
    <property type="evidence" value="ECO:0007669"/>
    <property type="project" value="UniProtKB-UniRule"/>
</dbReference>
<evidence type="ECO:0000256" key="14">
    <source>
        <dbReference type="ARBA" id="ARBA00049128"/>
    </source>
</evidence>
<feature type="compositionally biased region" description="Basic and acidic residues" evidence="20">
    <location>
        <begin position="619"/>
        <end position="631"/>
    </location>
</feature>
<dbReference type="SUPFAM" id="SSF81653">
    <property type="entry name" value="Calcium ATPase, transduction domain A"/>
    <property type="match status" value="1"/>
</dbReference>
<dbReference type="GO" id="GO:0016887">
    <property type="term" value="F:ATP hydrolysis activity"/>
    <property type="evidence" value="ECO:0007669"/>
    <property type="project" value="InterPro"/>
</dbReference>
<name>A0A0C9MI71_9FUNG</name>
<feature type="binding site" evidence="17">
    <location>
        <position position="536"/>
    </location>
    <ligand>
        <name>Mg(2+)</name>
        <dbReference type="ChEBI" id="CHEBI:18420"/>
    </ligand>
</feature>
<dbReference type="SUPFAM" id="SSF81660">
    <property type="entry name" value="Metal cation-transporting ATPase, ATP-binding domain N"/>
    <property type="match status" value="1"/>
</dbReference>
<comment type="subcellular location">
    <subcellularLocation>
        <location evidence="1">Endomembrane system</location>
        <topology evidence="1">Multi-pass membrane protein</topology>
    </subcellularLocation>
    <subcellularLocation>
        <location evidence="18">Membrane</location>
        <topology evidence="18">Multi-pass membrane protein</topology>
    </subcellularLocation>
</comment>
<dbReference type="PANTHER" id="PTHR24092:SF180">
    <property type="entry name" value="PHOSPHOLIPID-TRANSPORTING ATPASE DNF1-RELATED"/>
    <property type="match status" value="1"/>
</dbReference>
<dbReference type="NCBIfam" id="TIGR01494">
    <property type="entry name" value="ATPase_P-type"/>
    <property type="match status" value="1"/>
</dbReference>
<feature type="region of interest" description="Disordered" evidence="20">
    <location>
        <begin position="209"/>
        <end position="231"/>
    </location>
</feature>
<dbReference type="PANTHER" id="PTHR24092">
    <property type="entry name" value="PROBABLE PHOSPHOLIPID-TRANSPORTING ATPASE"/>
    <property type="match status" value="1"/>
</dbReference>
<dbReference type="InterPro" id="IPR023298">
    <property type="entry name" value="ATPase_P-typ_TM_dom_sf"/>
</dbReference>
<accession>A0A0C9MI71</accession>
<keyword evidence="9 17" id="KW-0460">Magnesium</keyword>